<evidence type="ECO:0000313" key="12">
    <source>
        <dbReference type="Proteomes" id="UP000307173"/>
    </source>
</evidence>
<comment type="subunit">
    <text evidence="6">Interacts with csx1.</text>
</comment>
<reference evidence="11 12" key="1">
    <citation type="journal article" date="2019" name="Front. Genet.">
        <title>Whole-Genome Sequencing of the Opportunistic Yeast Pathogen Candida inconspicua Uncovers Its Hybrid Origin.</title>
        <authorList>
            <person name="Mixao V."/>
            <person name="Hansen A.P."/>
            <person name="Saus E."/>
            <person name="Boekhout T."/>
            <person name="Lass-Florl C."/>
            <person name="Gabaldon T."/>
        </authorList>
    </citation>
    <scope>NUCLEOTIDE SEQUENCE [LARGE SCALE GENOMIC DNA]</scope>
    <source>
        <strain evidence="11 12">CBS 180</strain>
    </source>
</reference>
<dbReference type="PANTHER" id="PTHR23003">
    <property type="entry name" value="RNA RECOGNITION MOTIF RRM DOMAIN CONTAINING PROTEIN"/>
    <property type="match status" value="1"/>
</dbReference>
<dbReference type="GO" id="GO:0005737">
    <property type="term" value="C:cytoplasm"/>
    <property type="evidence" value="ECO:0007669"/>
    <property type="project" value="UniProtKB-SubCell"/>
</dbReference>
<dbReference type="InterPro" id="IPR000504">
    <property type="entry name" value="RRM_dom"/>
</dbReference>
<protein>
    <recommendedName>
        <fullName evidence="10">RRM domain-containing protein</fullName>
    </recommendedName>
</protein>
<comment type="function">
    <text evidence="5">Regulates global gene expression after oxidative stress. Interacts and stabilizes mRNAs and may regulate their transition between different cytoplasmic components after oxidative stress.</text>
</comment>
<dbReference type="InterPro" id="IPR012677">
    <property type="entry name" value="Nucleotide-bd_a/b_plait_sf"/>
</dbReference>
<evidence type="ECO:0000259" key="10">
    <source>
        <dbReference type="PROSITE" id="PS50102"/>
    </source>
</evidence>
<dbReference type="PROSITE" id="PS50102">
    <property type="entry name" value="RRM"/>
    <property type="match status" value="1"/>
</dbReference>
<name>A0A4T0X6W7_9ASCO</name>
<feature type="coiled-coil region" evidence="8">
    <location>
        <begin position="495"/>
        <end position="529"/>
    </location>
</feature>
<evidence type="ECO:0000313" key="11">
    <source>
        <dbReference type="EMBL" id="TID30762.1"/>
    </source>
</evidence>
<dbReference type="AlphaFoldDB" id="A0A4T0X6W7"/>
<organism evidence="11 12">
    <name type="scientific">Pichia inconspicua</name>
    <dbReference type="NCBI Taxonomy" id="52247"/>
    <lineage>
        <taxon>Eukaryota</taxon>
        <taxon>Fungi</taxon>
        <taxon>Dikarya</taxon>
        <taxon>Ascomycota</taxon>
        <taxon>Saccharomycotina</taxon>
        <taxon>Pichiomycetes</taxon>
        <taxon>Pichiales</taxon>
        <taxon>Pichiaceae</taxon>
        <taxon>Pichia</taxon>
    </lineage>
</organism>
<dbReference type="GO" id="GO:0071014">
    <property type="term" value="C:post-mRNA release spliceosomal complex"/>
    <property type="evidence" value="ECO:0007669"/>
    <property type="project" value="UniProtKB-ARBA"/>
</dbReference>
<proteinExistence type="predicted"/>
<keyword evidence="2" id="KW-0963">Cytoplasm</keyword>
<comment type="subcellular location">
    <subcellularLocation>
        <location evidence="1">Cytoplasm</location>
    </subcellularLocation>
</comment>
<keyword evidence="3" id="KW-0597">Phosphoprotein</keyword>
<evidence type="ECO:0000256" key="4">
    <source>
        <dbReference type="ARBA" id="ARBA00022884"/>
    </source>
</evidence>
<evidence type="ECO:0000256" key="9">
    <source>
        <dbReference type="SAM" id="MobiDB-lite"/>
    </source>
</evidence>
<dbReference type="OrthoDB" id="434258at2759"/>
<evidence type="ECO:0000256" key="2">
    <source>
        <dbReference type="ARBA" id="ARBA00022490"/>
    </source>
</evidence>
<evidence type="ECO:0000256" key="3">
    <source>
        <dbReference type="ARBA" id="ARBA00022553"/>
    </source>
</evidence>
<feature type="compositionally biased region" description="Low complexity" evidence="9">
    <location>
        <begin position="96"/>
        <end position="118"/>
    </location>
</feature>
<dbReference type="SMART" id="SM00360">
    <property type="entry name" value="RRM"/>
    <property type="match status" value="1"/>
</dbReference>
<evidence type="ECO:0000256" key="5">
    <source>
        <dbReference type="ARBA" id="ARBA00055199"/>
    </source>
</evidence>
<dbReference type="STRING" id="52247.A0A4T0X6W7"/>
<accession>A0A4T0X6W7</accession>
<dbReference type="FunFam" id="3.30.70.330:FF:000183">
    <property type="entry name" value="R3H domain containing protein"/>
    <property type="match status" value="1"/>
</dbReference>
<dbReference type="InterPro" id="IPR050374">
    <property type="entry name" value="RRT5_SRSF_SR"/>
</dbReference>
<gene>
    <name evidence="11" type="ORF">CANINC_000678</name>
</gene>
<evidence type="ECO:0000256" key="8">
    <source>
        <dbReference type="SAM" id="Coils"/>
    </source>
</evidence>
<evidence type="ECO:0000256" key="6">
    <source>
        <dbReference type="ARBA" id="ARBA00062407"/>
    </source>
</evidence>
<keyword evidence="8" id="KW-0175">Coiled coil</keyword>
<evidence type="ECO:0000256" key="1">
    <source>
        <dbReference type="ARBA" id="ARBA00004496"/>
    </source>
</evidence>
<dbReference type="SUPFAM" id="SSF54928">
    <property type="entry name" value="RNA-binding domain, RBD"/>
    <property type="match status" value="1"/>
</dbReference>
<dbReference type="Proteomes" id="UP000307173">
    <property type="component" value="Unassembled WGS sequence"/>
</dbReference>
<feature type="region of interest" description="Disordered" evidence="9">
    <location>
        <begin position="1"/>
        <end position="23"/>
    </location>
</feature>
<feature type="region of interest" description="Disordered" evidence="9">
    <location>
        <begin position="91"/>
        <end position="118"/>
    </location>
</feature>
<dbReference type="Gene3D" id="3.30.70.330">
    <property type="match status" value="1"/>
</dbReference>
<dbReference type="InterPro" id="IPR035979">
    <property type="entry name" value="RBD_domain_sf"/>
</dbReference>
<evidence type="ECO:0000256" key="7">
    <source>
        <dbReference type="PROSITE-ProRule" id="PRU00176"/>
    </source>
</evidence>
<dbReference type="InterPro" id="IPR034186">
    <property type="entry name" value="PIN4-like_RRM"/>
</dbReference>
<keyword evidence="12" id="KW-1185">Reference proteome</keyword>
<comment type="caution">
    <text evidence="11">The sequence shown here is derived from an EMBL/GenBank/DDBJ whole genome shotgun (WGS) entry which is preliminary data.</text>
</comment>
<dbReference type="EMBL" id="SELW01000121">
    <property type="protein sequence ID" value="TID30762.1"/>
    <property type="molecule type" value="Genomic_DNA"/>
</dbReference>
<dbReference type="PANTHER" id="PTHR23003:SF17">
    <property type="entry name" value="RNA-BINDING PROTEIN PIN4"/>
    <property type="match status" value="1"/>
</dbReference>
<keyword evidence="4 7" id="KW-0694">RNA-binding</keyword>
<dbReference type="CDD" id="cd12253">
    <property type="entry name" value="RRM_PIN4_like"/>
    <property type="match status" value="1"/>
</dbReference>
<feature type="domain" description="RRM" evidence="10">
    <location>
        <begin position="221"/>
        <end position="299"/>
    </location>
</feature>
<sequence>MDTSLASEHISAMATGDSQRSSIVTQSRHFATITATTNATTTTATATKATDSIARPANSMSPTDISSPSILINDKDFRNDNSANDTITTQAKYNDKNNNNNDYNNINNNNDNTNANTNNDDYNDISISTIDSNSSWNVTPWLEQQQAQQAQFNQSFYNPLSSHSTGNTDIATNLSILTQQQQMRQPAYIKQFQQMQMQQPVSQSQQAPSQAKSIDDDLIPTAIVIKNIPFAIKKEQLLDLMSKMNLPLPYAFNYHFDNGVFRGLAFANFNSIEETSIVVSTMNGKEIEGRKLRVEYKKMLPLQERERIEREKKEKKFQLEEQHRNTSSTSLASLYSTASAPQPLTSSLVTPVQSITGANPAGSVISNSSMAPIVNNNEEKVLFFPTDLPIPPNDVDFNNPEVLELYTRLAIAKDNNTDYSIYLSTLSQELKQRVRSICAFLDMEDYNDGYILTIRRRQQSATTPLMNFATPSLIRSHSHNVNSTNNNTRLRQLQQAQQVQQAQQQQSQLQQLQQQLQMQQTQQTQQTQQAQQIQQPFYNSPLGLSSLHHSASTASLNVLRSKPTLSVSGLTAPTTPTVGHGRPGTFPAPFLQSQGQSAPHHFQQQLTGGSSISMNELYTGMEYLNFDPTNL</sequence>
<dbReference type="Pfam" id="PF00076">
    <property type="entry name" value="RRM_1"/>
    <property type="match status" value="1"/>
</dbReference>
<dbReference type="GO" id="GO:0003729">
    <property type="term" value="F:mRNA binding"/>
    <property type="evidence" value="ECO:0007669"/>
    <property type="project" value="TreeGrafter"/>
</dbReference>